<protein>
    <submittedName>
        <fullName evidence="6">LysR family transcriptional regulator</fullName>
    </submittedName>
</protein>
<evidence type="ECO:0000313" key="7">
    <source>
        <dbReference type="Proteomes" id="UP000196138"/>
    </source>
</evidence>
<keyword evidence="2" id="KW-0805">Transcription regulation</keyword>
<dbReference type="InterPro" id="IPR036390">
    <property type="entry name" value="WH_DNA-bd_sf"/>
</dbReference>
<dbReference type="Pfam" id="PF03466">
    <property type="entry name" value="LysR_substrate"/>
    <property type="match status" value="1"/>
</dbReference>
<evidence type="ECO:0000256" key="2">
    <source>
        <dbReference type="ARBA" id="ARBA00023015"/>
    </source>
</evidence>
<evidence type="ECO:0000256" key="4">
    <source>
        <dbReference type="ARBA" id="ARBA00023163"/>
    </source>
</evidence>
<dbReference type="PROSITE" id="PS50931">
    <property type="entry name" value="HTH_LYSR"/>
    <property type="match status" value="1"/>
</dbReference>
<dbReference type="GO" id="GO:0003677">
    <property type="term" value="F:DNA binding"/>
    <property type="evidence" value="ECO:0007669"/>
    <property type="project" value="UniProtKB-KW"/>
</dbReference>
<name>A0A1Y0EQ29_9BURK</name>
<dbReference type="GO" id="GO:0005829">
    <property type="term" value="C:cytosol"/>
    <property type="evidence" value="ECO:0007669"/>
    <property type="project" value="TreeGrafter"/>
</dbReference>
<dbReference type="KEGG" id="cser:CCO03_14445"/>
<gene>
    <name evidence="6" type="ORF">CCO03_14445</name>
</gene>
<evidence type="ECO:0000256" key="1">
    <source>
        <dbReference type="ARBA" id="ARBA00009437"/>
    </source>
</evidence>
<dbReference type="InterPro" id="IPR000847">
    <property type="entry name" value="LysR_HTH_N"/>
</dbReference>
<dbReference type="Pfam" id="PF00126">
    <property type="entry name" value="HTH_1"/>
    <property type="match status" value="1"/>
</dbReference>
<dbReference type="InterPro" id="IPR050950">
    <property type="entry name" value="HTH-type_LysR_regulators"/>
</dbReference>
<proteinExistence type="inferred from homology"/>
<comment type="similarity">
    <text evidence="1">Belongs to the LysR transcriptional regulatory family.</text>
</comment>
<dbReference type="GO" id="GO:0003700">
    <property type="term" value="F:DNA-binding transcription factor activity"/>
    <property type="evidence" value="ECO:0007669"/>
    <property type="project" value="InterPro"/>
</dbReference>
<feature type="domain" description="HTH lysR-type" evidence="5">
    <location>
        <begin position="3"/>
        <end position="60"/>
    </location>
</feature>
<dbReference type="CDD" id="cd08421">
    <property type="entry name" value="PBP2_LTTR_like_1"/>
    <property type="match status" value="1"/>
</dbReference>
<dbReference type="FunFam" id="1.10.10.10:FF:000001">
    <property type="entry name" value="LysR family transcriptional regulator"/>
    <property type="match status" value="1"/>
</dbReference>
<dbReference type="InterPro" id="IPR036388">
    <property type="entry name" value="WH-like_DNA-bd_sf"/>
</dbReference>
<evidence type="ECO:0000259" key="5">
    <source>
        <dbReference type="PROSITE" id="PS50931"/>
    </source>
</evidence>
<dbReference type="EMBL" id="CP021455">
    <property type="protein sequence ID" value="ARU05723.1"/>
    <property type="molecule type" value="Genomic_DNA"/>
</dbReference>
<dbReference type="Gene3D" id="1.10.10.10">
    <property type="entry name" value="Winged helix-like DNA-binding domain superfamily/Winged helix DNA-binding domain"/>
    <property type="match status" value="1"/>
</dbReference>
<dbReference type="AlphaFoldDB" id="A0A1Y0EQ29"/>
<dbReference type="Gene3D" id="3.40.190.290">
    <property type="match status" value="1"/>
</dbReference>
<evidence type="ECO:0000256" key="3">
    <source>
        <dbReference type="ARBA" id="ARBA00023125"/>
    </source>
</evidence>
<accession>A0A1Y0EQ29</accession>
<evidence type="ECO:0000313" key="6">
    <source>
        <dbReference type="EMBL" id="ARU05723.1"/>
    </source>
</evidence>
<dbReference type="OrthoDB" id="9785974at2"/>
<keyword evidence="3" id="KW-0238">DNA-binding</keyword>
<keyword evidence="7" id="KW-1185">Reference proteome</keyword>
<dbReference type="SUPFAM" id="SSF53850">
    <property type="entry name" value="Periplasmic binding protein-like II"/>
    <property type="match status" value="1"/>
</dbReference>
<dbReference type="InterPro" id="IPR005119">
    <property type="entry name" value="LysR_subst-bd"/>
</dbReference>
<dbReference type="PANTHER" id="PTHR30419:SF2">
    <property type="entry name" value="LYSR FAMILY TRANSCRIPTIONAL REGULATOR"/>
    <property type="match status" value="1"/>
</dbReference>
<dbReference type="RefSeq" id="WP_087282169.1">
    <property type="nucleotide sequence ID" value="NZ_CP021455.1"/>
</dbReference>
<dbReference type="Proteomes" id="UP000196138">
    <property type="component" value="Chromosome"/>
</dbReference>
<keyword evidence="4" id="KW-0804">Transcription</keyword>
<sequence>MQFDLTDLRLFVRVAEEGQLSRASAKQHLSLAAASARMRALEAHAGLPLLYREARGVRMTPAGQSFLHHARAVLLQVEQLRRDLGEFQAGLRGQLRIWANTTATTDILPEVLPELLSQHPHINVDLQEKPNADIAKGVLEGRADLGVVSGEVDLRGLTAIHFSTDRLVLLVPARHALASHDEVAFVQTLGEDHVGMHEGSTLLAHLQMVTERLGRSLRLRIQVSSFDTLCRMVAAGVGIGVVPESAARRNLPLYPLKQVELSDDWRTRERCVLVREGEALPAYAQDLIGLLKGRRHDAP</sequence>
<dbReference type="PANTHER" id="PTHR30419">
    <property type="entry name" value="HTH-TYPE TRANSCRIPTIONAL REGULATOR YBHD"/>
    <property type="match status" value="1"/>
</dbReference>
<organism evidence="6 7">
    <name type="scientific">Comamonas serinivorans</name>
    <dbReference type="NCBI Taxonomy" id="1082851"/>
    <lineage>
        <taxon>Bacteria</taxon>
        <taxon>Pseudomonadati</taxon>
        <taxon>Pseudomonadota</taxon>
        <taxon>Betaproteobacteria</taxon>
        <taxon>Burkholderiales</taxon>
        <taxon>Comamonadaceae</taxon>
        <taxon>Comamonas</taxon>
    </lineage>
</organism>
<dbReference type="SUPFAM" id="SSF46785">
    <property type="entry name" value="Winged helix' DNA-binding domain"/>
    <property type="match status" value="1"/>
</dbReference>
<reference evidence="6 7" key="1">
    <citation type="submission" date="2017-05" db="EMBL/GenBank/DDBJ databases">
        <authorList>
            <person name="Song R."/>
            <person name="Chenine A.L."/>
            <person name="Ruprecht R.M."/>
        </authorList>
    </citation>
    <scope>NUCLEOTIDE SEQUENCE [LARGE SCALE GENOMIC DNA]</scope>
    <source>
        <strain evidence="6 7">DSM 26136</strain>
    </source>
</reference>